<keyword evidence="2" id="KW-1185">Reference proteome</keyword>
<reference evidence="2" key="1">
    <citation type="journal article" date="2020" name="Nat. Genet.">
        <title>Genomic diversifications of five Gossypium allopolyploid species and their impact on cotton improvement.</title>
        <authorList>
            <person name="Chen Z.J."/>
            <person name="Sreedasyam A."/>
            <person name="Ando A."/>
            <person name="Song Q."/>
            <person name="De Santiago L.M."/>
            <person name="Hulse-Kemp A.M."/>
            <person name="Ding M."/>
            <person name="Ye W."/>
            <person name="Kirkbride R.C."/>
            <person name="Jenkins J."/>
            <person name="Plott C."/>
            <person name="Lovell J."/>
            <person name="Lin Y.M."/>
            <person name="Vaughn R."/>
            <person name="Liu B."/>
            <person name="Simpson S."/>
            <person name="Scheffler B.E."/>
            <person name="Wen L."/>
            <person name="Saski C.A."/>
            <person name="Grover C.E."/>
            <person name="Hu G."/>
            <person name="Conover J.L."/>
            <person name="Carlson J.W."/>
            <person name="Shu S."/>
            <person name="Boston L.B."/>
            <person name="Williams M."/>
            <person name="Peterson D.G."/>
            <person name="McGee K."/>
            <person name="Jones D.C."/>
            <person name="Wendel J.F."/>
            <person name="Stelly D.M."/>
            <person name="Grimwood J."/>
            <person name="Schmutz J."/>
        </authorList>
    </citation>
    <scope>NUCLEOTIDE SEQUENCE [LARGE SCALE GENOMIC DNA]</scope>
    <source>
        <strain evidence="2">cv. TM-1</strain>
    </source>
</reference>
<reference evidence="3" key="2">
    <citation type="submission" date="2025-08" db="UniProtKB">
        <authorList>
            <consortium name="RefSeq"/>
        </authorList>
    </citation>
    <scope>IDENTIFICATION</scope>
</reference>
<organism evidence="2 3">
    <name type="scientific">Gossypium hirsutum</name>
    <name type="common">Upland cotton</name>
    <name type="synonym">Gossypium mexicanum</name>
    <dbReference type="NCBI Taxonomy" id="3635"/>
    <lineage>
        <taxon>Eukaryota</taxon>
        <taxon>Viridiplantae</taxon>
        <taxon>Streptophyta</taxon>
        <taxon>Embryophyta</taxon>
        <taxon>Tracheophyta</taxon>
        <taxon>Spermatophyta</taxon>
        <taxon>Magnoliopsida</taxon>
        <taxon>eudicotyledons</taxon>
        <taxon>Gunneridae</taxon>
        <taxon>Pentapetalae</taxon>
        <taxon>rosids</taxon>
        <taxon>malvids</taxon>
        <taxon>Malvales</taxon>
        <taxon>Malvaceae</taxon>
        <taxon>Malvoideae</taxon>
        <taxon>Gossypium</taxon>
    </lineage>
</organism>
<proteinExistence type="predicted"/>
<dbReference type="RefSeq" id="XP_040944266.1">
    <property type="nucleotide sequence ID" value="XM_041088332.1"/>
</dbReference>
<dbReference type="Proteomes" id="UP000818029">
    <property type="component" value="Chromosome D02"/>
</dbReference>
<evidence type="ECO:0000313" key="2">
    <source>
        <dbReference type="Proteomes" id="UP000818029"/>
    </source>
</evidence>
<evidence type="ECO:0000256" key="1">
    <source>
        <dbReference type="SAM" id="MobiDB-lite"/>
    </source>
</evidence>
<accession>A0ABM2ZNN3</accession>
<feature type="region of interest" description="Disordered" evidence="1">
    <location>
        <begin position="93"/>
        <end position="133"/>
    </location>
</feature>
<protein>
    <submittedName>
        <fullName evidence="3">Uncharacterized protein</fullName>
    </submittedName>
</protein>
<gene>
    <name evidence="3" type="primary">LOC121214557</name>
</gene>
<name>A0ABM2ZNN3_GOSHI</name>
<sequence length="148" mass="16434">MKKRPNCNALQSQRDCARKYPIRRKHADPPPGSGHCADFHFAIENKKKTSKSFLSFLCFLKTQYLLLLLSSSTTPVNSREGFTVASPRLWHTEGITDGGAPPAKGDWRRKWRGRRDRGQARMGRPAASEGQGSKTLGAALGFFSETLA</sequence>
<evidence type="ECO:0000313" key="3">
    <source>
        <dbReference type="RefSeq" id="XP_040944266.1"/>
    </source>
</evidence>
<dbReference type="GeneID" id="121214557"/>